<evidence type="ECO:0000256" key="5">
    <source>
        <dbReference type="ARBA" id="ARBA00023274"/>
    </source>
</evidence>
<evidence type="ECO:0000259" key="8">
    <source>
        <dbReference type="Pfam" id="PF03939"/>
    </source>
</evidence>
<dbReference type="InterPro" id="IPR012678">
    <property type="entry name" value="Ribosomal_uL23/eL15/eS24_sf"/>
</dbReference>
<evidence type="ECO:0000313" key="9">
    <source>
        <dbReference type="Proteomes" id="UP000515180"/>
    </source>
</evidence>
<feature type="compositionally biased region" description="Basic and acidic residues" evidence="7">
    <location>
        <begin position="1"/>
        <end position="28"/>
    </location>
</feature>
<name>A0A6P3E0Y7_BOMIM</name>
<dbReference type="Pfam" id="PF00276">
    <property type="entry name" value="Ribosomal_L23"/>
    <property type="match status" value="1"/>
</dbReference>
<dbReference type="SUPFAM" id="SSF54189">
    <property type="entry name" value="Ribosomal proteins S24e, L23 and L15e"/>
    <property type="match status" value="1"/>
</dbReference>
<dbReference type="GO" id="GO:1990904">
    <property type="term" value="C:ribonucleoprotein complex"/>
    <property type="evidence" value="ECO:0007669"/>
    <property type="project" value="UniProtKB-KW"/>
</dbReference>
<feature type="domain" description="Large ribosomal subunit protein uL23 N-terminal" evidence="8">
    <location>
        <begin position="104"/>
        <end position="152"/>
    </location>
</feature>
<dbReference type="GeneID" id="100747224"/>
<dbReference type="PROSITE" id="PS00050">
    <property type="entry name" value="RIBOSOMAL_L23"/>
    <property type="match status" value="1"/>
</dbReference>
<dbReference type="HAMAP" id="MF_01369_A">
    <property type="entry name" value="Ribosomal_uL23_A"/>
    <property type="match status" value="1"/>
</dbReference>
<dbReference type="OMA" id="FEPPRNP"/>
<dbReference type="InterPro" id="IPR012677">
    <property type="entry name" value="Nucleotide-bd_a/b_plait_sf"/>
</dbReference>
<protein>
    <submittedName>
        <fullName evidence="10">60S ribosomal protein L23a</fullName>
    </submittedName>
</protein>
<evidence type="ECO:0000256" key="3">
    <source>
        <dbReference type="ARBA" id="ARBA00022884"/>
    </source>
</evidence>
<dbReference type="GO" id="GO:0005840">
    <property type="term" value="C:ribosome"/>
    <property type="evidence" value="ECO:0007669"/>
    <property type="project" value="UniProtKB-KW"/>
</dbReference>
<dbReference type="PANTHER" id="PTHR11620">
    <property type="entry name" value="60S RIBOSOMAL PROTEIN L23A"/>
    <property type="match status" value="1"/>
</dbReference>
<dbReference type="NCBIfam" id="TIGR03636">
    <property type="entry name" value="uL23_arch"/>
    <property type="match status" value="1"/>
</dbReference>
<dbReference type="FunFam" id="3.30.70.330:FF:000035">
    <property type="entry name" value="60S ribosomal protein L23a"/>
    <property type="match status" value="1"/>
</dbReference>
<evidence type="ECO:0000256" key="6">
    <source>
        <dbReference type="RuleBase" id="RU003934"/>
    </source>
</evidence>
<evidence type="ECO:0000256" key="2">
    <source>
        <dbReference type="ARBA" id="ARBA00022730"/>
    </source>
</evidence>
<feature type="compositionally biased region" description="Low complexity" evidence="7">
    <location>
        <begin position="29"/>
        <end position="81"/>
    </location>
</feature>
<evidence type="ECO:0000256" key="7">
    <source>
        <dbReference type="SAM" id="MobiDB-lite"/>
    </source>
</evidence>
<dbReference type="NCBIfam" id="NF011118">
    <property type="entry name" value="PRK14548.1"/>
    <property type="match status" value="1"/>
</dbReference>
<organism evidence="9 10">
    <name type="scientific">Bombus impatiens</name>
    <name type="common">Bumblebee</name>
    <dbReference type="NCBI Taxonomy" id="132113"/>
    <lineage>
        <taxon>Eukaryota</taxon>
        <taxon>Metazoa</taxon>
        <taxon>Ecdysozoa</taxon>
        <taxon>Arthropoda</taxon>
        <taxon>Hexapoda</taxon>
        <taxon>Insecta</taxon>
        <taxon>Pterygota</taxon>
        <taxon>Neoptera</taxon>
        <taxon>Endopterygota</taxon>
        <taxon>Hymenoptera</taxon>
        <taxon>Apocrita</taxon>
        <taxon>Aculeata</taxon>
        <taxon>Apoidea</taxon>
        <taxon>Anthophila</taxon>
        <taxon>Apidae</taxon>
        <taxon>Bombus</taxon>
        <taxon>Pyrobombus</taxon>
    </lineage>
</organism>
<comment type="similarity">
    <text evidence="1 6">Belongs to the universal ribosomal protein uL23 family.</text>
</comment>
<dbReference type="Proteomes" id="UP000515180">
    <property type="component" value="Unplaced"/>
</dbReference>
<dbReference type="AlphaFoldDB" id="A0A6P3E0Y7"/>
<dbReference type="InterPro" id="IPR013025">
    <property type="entry name" value="Ribosomal_uL23-like"/>
</dbReference>
<dbReference type="CTD" id="6147"/>
<dbReference type="KEGG" id="bim:100747224"/>
<evidence type="ECO:0000313" key="10">
    <source>
        <dbReference type="RefSeq" id="XP_003492856.1"/>
    </source>
</evidence>
<accession>A0A6P3E0Y7</accession>
<sequence length="241" mass="26492">MAPKPKPTEKSAGKPVEKKTEKKTEKKPATVASTSKVTKPAAKTSTTAKKAAGAKTTTSVKPAAKPAAKPVPKVAAKPVVAKSKKNVQPPKKTSKGGRTAAPLQKALKTQKKVLKGVHGSRVRKIRTSVHFYRPKTFRPPRDPKYARKSVPNRNRMDAFNIIKFPLTTEAAMKKIEDNNTLVFIVHTRANKYHIKASIKKLYDVDVAKVNTLIRPDGKKKAYVRLTRDYDALDVANKIGII</sequence>
<dbReference type="InterPro" id="IPR019985">
    <property type="entry name" value="Ribosomal_uL23"/>
</dbReference>
<evidence type="ECO:0000256" key="4">
    <source>
        <dbReference type="ARBA" id="ARBA00022980"/>
    </source>
</evidence>
<dbReference type="InterPro" id="IPR001014">
    <property type="entry name" value="Ribosomal_uL23_CS"/>
</dbReference>
<dbReference type="GO" id="GO:0019843">
    <property type="term" value="F:rRNA binding"/>
    <property type="evidence" value="ECO:0007669"/>
    <property type="project" value="UniProtKB-KW"/>
</dbReference>
<dbReference type="Pfam" id="PF03939">
    <property type="entry name" value="Ribosomal_L23eN"/>
    <property type="match status" value="1"/>
</dbReference>
<dbReference type="InterPro" id="IPR005633">
    <property type="entry name" value="Ribosomal_uL23_N"/>
</dbReference>
<keyword evidence="5 6" id="KW-0687">Ribonucleoprotein</keyword>
<dbReference type="GO" id="GO:0003735">
    <property type="term" value="F:structural constituent of ribosome"/>
    <property type="evidence" value="ECO:0007669"/>
    <property type="project" value="InterPro"/>
</dbReference>
<dbReference type="RefSeq" id="XP_003492856.1">
    <property type="nucleotide sequence ID" value="XM_003492808.4"/>
</dbReference>
<dbReference type="GO" id="GO:0006412">
    <property type="term" value="P:translation"/>
    <property type="evidence" value="ECO:0007669"/>
    <property type="project" value="InterPro"/>
</dbReference>
<proteinExistence type="inferred from homology"/>
<evidence type="ECO:0000256" key="1">
    <source>
        <dbReference type="ARBA" id="ARBA00006700"/>
    </source>
</evidence>
<gene>
    <name evidence="10" type="primary">LOC100747224</name>
</gene>
<keyword evidence="2" id="KW-0699">rRNA-binding</keyword>
<dbReference type="Gene3D" id="3.30.70.330">
    <property type="match status" value="1"/>
</dbReference>
<dbReference type="OrthoDB" id="1267328at2759"/>
<reference evidence="10" key="1">
    <citation type="submission" date="2025-08" db="UniProtKB">
        <authorList>
            <consortium name="RefSeq"/>
        </authorList>
    </citation>
    <scope>IDENTIFICATION</scope>
</reference>
<keyword evidence="9" id="KW-1185">Reference proteome</keyword>
<keyword evidence="4 6" id="KW-0689">Ribosomal protein</keyword>
<keyword evidence="3" id="KW-0694">RNA-binding</keyword>
<feature type="region of interest" description="Disordered" evidence="7">
    <location>
        <begin position="1"/>
        <end position="104"/>
    </location>
</feature>